<feature type="domain" description="Helicase C-terminal" evidence="13">
    <location>
        <begin position="969"/>
        <end position="1131"/>
    </location>
</feature>
<evidence type="ECO:0000313" key="14">
    <source>
        <dbReference type="EMBL" id="TPX14992.1"/>
    </source>
</evidence>
<evidence type="ECO:0000256" key="10">
    <source>
        <dbReference type="SAM" id="MobiDB-lite"/>
    </source>
</evidence>
<dbReference type="RefSeq" id="XP_030996703.1">
    <property type="nucleotide sequence ID" value="XM_031139275.1"/>
</dbReference>
<gene>
    <name evidence="14" type="ORF">E0L32_004822</name>
</gene>
<dbReference type="InParanoid" id="A0A507AYD5"/>
<dbReference type="InterPro" id="IPR017907">
    <property type="entry name" value="Znf_RING_CS"/>
</dbReference>
<dbReference type="PROSITE" id="PS51194">
    <property type="entry name" value="HELICASE_CTER"/>
    <property type="match status" value="1"/>
</dbReference>
<protein>
    <submittedName>
        <fullName evidence="14">Uncharacterized protein</fullName>
    </submittedName>
</protein>
<feature type="compositionally biased region" description="Polar residues" evidence="10">
    <location>
        <begin position="24"/>
        <end position="44"/>
    </location>
</feature>
<dbReference type="OrthoDB" id="448448at2759"/>
<evidence type="ECO:0000259" key="11">
    <source>
        <dbReference type="PROSITE" id="PS50089"/>
    </source>
</evidence>
<dbReference type="InterPro" id="IPR014001">
    <property type="entry name" value="Helicase_ATP-bd"/>
</dbReference>
<dbReference type="InterPro" id="IPR049730">
    <property type="entry name" value="SNF2/RAD54-like_C"/>
</dbReference>
<keyword evidence="6" id="KW-0347">Helicase</keyword>
<dbReference type="Pfam" id="PF00176">
    <property type="entry name" value="SNF2-rel_dom"/>
    <property type="match status" value="1"/>
</dbReference>
<dbReference type="GO" id="GO:0005634">
    <property type="term" value="C:nucleus"/>
    <property type="evidence" value="ECO:0007669"/>
    <property type="project" value="TreeGrafter"/>
</dbReference>
<keyword evidence="2" id="KW-0479">Metal-binding</keyword>
<keyword evidence="8" id="KW-0067">ATP-binding</keyword>
<evidence type="ECO:0000256" key="3">
    <source>
        <dbReference type="ARBA" id="ARBA00022741"/>
    </source>
</evidence>
<name>A0A507AYD5_9PEZI</name>
<evidence type="ECO:0000259" key="13">
    <source>
        <dbReference type="PROSITE" id="PS51194"/>
    </source>
</evidence>
<dbReference type="SUPFAM" id="SSF52540">
    <property type="entry name" value="P-loop containing nucleoside triphosphate hydrolases"/>
    <property type="match status" value="2"/>
</dbReference>
<dbReference type="Proteomes" id="UP000319257">
    <property type="component" value="Unassembled WGS sequence"/>
</dbReference>
<keyword evidence="4 9" id="KW-0863">Zinc-finger</keyword>
<reference evidence="14 15" key="1">
    <citation type="submission" date="2019-06" db="EMBL/GenBank/DDBJ databases">
        <title>Draft genome sequence of the filamentous fungus Phialemoniopsis curvata isolated from diesel fuel.</title>
        <authorList>
            <person name="Varaljay V.A."/>
            <person name="Lyon W.J."/>
            <person name="Crouch A.L."/>
            <person name="Drake C.E."/>
            <person name="Hollomon J.M."/>
            <person name="Nadeau L.J."/>
            <person name="Nunn H.S."/>
            <person name="Stevenson B.S."/>
            <person name="Bojanowski C.L."/>
            <person name="Crookes-Goodson W.J."/>
        </authorList>
    </citation>
    <scope>NUCLEOTIDE SEQUENCE [LARGE SCALE GENOMIC DNA]</scope>
    <source>
        <strain evidence="14 15">D216</strain>
    </source>
</reference>
<dbReference type="EMBL" id="SKBQ01000024">
    <property type="protein sequence ID" value="TPX14992.1"/>
    <property type="molecule type" value="Genomic_DNA"/>
</dbReference>
<feature type="domain" description="Helicase ATP-binding" evidence="12">
    <location>
        <begin position="482"/>
        <end position="693"/>
    </location>
</feature>
<dbReference type="STRING" id="1093900.A0A507AYD5"/>
<dbReference type="Gene3D" id="3.30.40.10">
    <property type="entry name" value="Zinc/RING finger domain, C3HC4 (zinc finger)"/>
    <property type="match status" value="1"/>
</dbReference>
<evidence type="ECO:0000259" key="12">
    <source>
        <dbReference type="PROSITE" id="PS51192"/>
    </source>
</evidence>
<feature type="region of interest" description="Disordered" evidence="10">
    <location>
        <begin position="24"/>
        <end position="45"/>
    </location>
</feature>
<feature type="region of interest" description="Disordered" evidence="10">
    <location>
        <begin position="936"/>
        <end position="960"/>
    </location>
</feature>
<dbReference type="Pfam" id="PF00271">
    <property type="entry name" value="Helicase_C"/>
    <property type="match status" value="1"/>
</dbReference>
<evidence type="ECO:0000256" key="5">
    <source>
        <dbReference type="ARBA" id="ARBA00022801"/>
    </source>
</evidence>
<dbReference type="GO" id="GO:0008270">
    <property type="term" value="F:zinc ion binding"/>
    <property type="evidence" value="ECO:0007669"/>
    <property type="project" value="UniProtKB-KW"/>
</dbReference>
<dbReference type="Gene3D" id="3.40.50.10810">
    <property type="entry name" value="Tandem AAA-ATPase domain"/>
    <property type="match status" value="1"/>
</dbReference>
<dbReference type="InterPro" id="IPR001841">
    <property type="entry name" value="Znf_RING"/>
</dbReference>
<dbReference type="GO" id="GO:0016787">
    <property type="term" value="F:hydrolase activity"/>
    <property type="evidence" value="ECO:0007669"/>
    <property type="project" value="UniProtKB-KW"/>
</dbReference>
<dbReference type="PROSITE" id="PS50089">
    <property type="entry name" value="ZF_RING_2"/>
    <property type="match status" value="1"/>
</dbReference>
<keyword evidence="3" id="KW-0547">Nucleotide-binding</keyword>
<organism evidence="14 15">
    <name type="scientific">Thyridium curvatum</name>
    <dbReference type="NCBI Taxonomy" id="1093900"/>
    <lineage>
        <taxon>Eukaryota</taxon>
        <taxon>Fungi</taxon>
        <taxon>Dikarya</taxon>
        <taxon>Ascomycota</taxon>
        <taxon>Pezizomycotina</taxon>
        <taxon>Sordariomycetes</taxon>
        <taxon>Sordariomycetidae</taxon>
        <taxon>Thyridiales</taxon>
        <taxon>Thyridiaceae</taxon>
        <taxon>Thyridium</taxon>
    </lineage>
</organism>
<dbReference type="CDD" id="cd18008">
    <property type="entry name" value="DEXDc_SHPRH-like"/>
    <property type="match status" value="1"/>
</dbReference>
<dbReference type="InterPro" id="IPR001650">
    <property type="entry name" value="Helicase_C-like"/>
</dbReference>
<dbReference type="SMART" id="SM00184">
    <property type="entry name" value="RING"/>
    <property type="match status" value="1"/>
</dbReference>
<dbReference type="GO" id="GO:0004386">
    <property type="term" value="F:helicase activity"/>
    <property type="evidence" value="ECO:0007669"/>
    <property type="project" value="UniProtKB-KW"/>
</dbReference>
<evidence type="ECO:0000256" key="9">
    <source>
        <dbReference type="PROSITE-ProRule" id="PRU00175"/>
    </source>
</evidence>
<dbReference type="GO" id="GO:0006281">
    <property type="term" value="P:DNA repair"/>
    <property type="evidence" value="ECO:0007669"/>
    <property type="project" value="TreeGrafter"/>
</dbReference>
<evidence type="ECO:0000256" key="1">
    <source>
        <dbReference type="ARBA" id="ARBA00007025"/>
    </source>
</evidence>
<evidence type="ECO:0000256" key="8">
    <source>
        <dbReference type="ARBA" id="ARBA00022840"/>
    </source>
</evidence>
<dbReference type="SUPFAM" id="SSF57850">
    <property type="entry name" value="RING/U-box"/>
    <property type="match status" value="1"/>
</dbReference>
<evidence type="ECO:0000256" key="6">
    <source>
        <dbReference type="ARBA" id="ARBA00022806"/>
    </source>
</evidence>
<comment type="similarity">
    <text evidence="1">Belongs to the SNF2/RAD54 helicase family.</text>
</comment>
<evidence type="ECO:0000313" key="15">
    <source>
        <dbReference type="Proteomes" id="UP000319257"/>
    </source>
</evidence>
<evidence type="ECO:0000256" key="2">
    <source>
        <dbReference type="ARBA" id="ARBA00022723"/>
    </source>
</evidence>
<feature type="region of interest" description="Disordered" evidence="10">
    <location>
        <begin position="135"/>
        <end position="188"/>
    </location>
</feature>
<dbReference type="PROSITE" id="PS00518">
    <property type="entry name" value="ZF_RING_1"/>
    <property type="match status" value="1"/>
</dbReference>
<accession>A0A507AYD5</accession>
<dbReference type="InterPro" id="IPR027417">
    <property type="entry name" value="P-loop_NTPase"/>
</dbReference>
<dbReference type="SMART" id="SM00487">
    <property type="entry name" value="DEXDc"/>
    <property type="match status" value="1"/>
</dbReference>
<sequence>MSLPKRPRSTTPPSLDNLEHIKVRSTSSEAHTPCSTVVSSNSAPSKPPIYNPAALLNPRGMTATATRRPHVQLTTNKKGDEATDDDVVFQFSTTSNGWSSDAIAQNGPVEHEERDAPIANGSGMGALLDRKFNLQERSSVPEPKRRKIHDDSDDASDHKNTFRTGGGSGILGDHLNQERANGKSVPSLSRQVTVDLTEGAEDEDVVVIEKPKDEEICIGMLEDATVNCHKLPAPKPGTVALGGNNFWPIVKVLIKRSVNDKTHTVSVADYTREVVGNLDPRTSRALAMLLDYQNLNLRTDARLPTRRRLPDESTPGQPISRSFKVELMLYVPIKYARAVGRTLTQHGLKLISPTKVDAGVRFLNPHAKDRNQFQPRPKITYEPGMYSSAPTVMRTVEEMRSDIMGIFDSMAKTDELPELDPDDSITTELLKHQKQGLYFMVNREKPLADQVNTKLSSSIWQKKQGNNHQTHWYNVITGHSEREPPPETLGGILADMMGLGKTLSILSLITITRNEAEEWSALPPVQPRLPEQKKKPNGSASFEIPTRQLDLTTLARNGKATLLVCPLSTVTNWEEQIKQHVKPDALNYHVYHGQNRIKDAEQLSQFDLVITTYGSVSSELSGRNKRKGGKYPLEEVGWFRVVLDEAHMIRENSTLQFKAICRLQACRRWAVTGTPVQNRLDDLGSLLAFLRFKPFDDRAKFTQYIVTPFKVCDPEVLAKLRVLVDTITLRRLKDKINLPPREDLLIKLAFSESEQRIYNLFAKNAQERFQVLTGHQEKVLGGKTYIHILQSILRLRLICAHGKDLLSEEDLDNIKGFSQDSAITLDSDDEEEDKPALPEAKAYKMFDLMKDTNSDNCIFCNRKLGARDDSDVDSERQEPVLGYMTPCYHIYCPDCIGNFEDPVLNLDYRSNKYGTCPVCDQHVKFLCAELRQDQADMEHESHSKRKTERGGKSVNIENYTGPHTKTRHLLEELLASKAESDQNPEEPPIKSVVFSGWTSHLDLIQLALQNAGITYVRLDGKMARMARTQSMDSFREDPNVQVILVSIMAGGLGLNLTAGSNVYVMEPQYNPAAEAQAVDRVHRLGQKRPVRIVRYIMSNSFEEKMLLLQEKKIKLANLSMNRSDRPLDRAETARQRLEDLRSLFR</sequence>
<dbReference type="PROSITE" id="PS51192">
    <property type="entry name" value="HELICASE_ATP_BIND_1"/>
    <property type="match status" value="1"/>
</dbReference>
<dbReference type="AlphaFoldDB" id="A0A507AYD5"/>
<dbReference type="GO" id="GO:0008094">
    <property type="term" value="F:ATP-dependent activity, acting on DNA"/>
    <property type="evidence" value="ECO:0007669"/>
    <property type="project" value="TreeGrafter"/>
</dbReference>
<comment type="caution">
    <text evidence="14">The sequence shown here is derived from an EMBL/GenBank/DDBJ whole genome shotgun (WGS) entry which is preliminary data.</text>
</comment>
<dbReference type="GO" id="GO:0005524">
    <property type="term" value="F:ATP binding"/>
    <property type="evidence" value="ECO:0007669"/>
    <property type="project" value="UniProtKB-KW"/>
</dbReference>
<dbReference type="CDD" id="cd18793">
    <property type="entry name" value="SF2_C_SNF"/>
    <property type="match status" value="1"/>
</dbReference>
<keyword evidence="15" id="KW-1185">Reference proteome</keyword>
<dbReference type="InterPro" id="IPR050628">
    <property type="entry name" value="SNF2_RAD54_helicase_TF"/>
</dbReference>
<dbReference type="GeneID" id="41972269"/>
<dbReference type="InterPro" id="IPR000330">
    <property type="entry name" value="SNF2_N"/>
</dbReference>
<dbReference type="InterPro" id="IPR013083">
    <property type="entry name" value="Znf_RING/FYVE/PHD"/>
</dbReference>
<proteinExistence type="inferred from homology"/>
<dbReference type="PANTHER" id="PTHR45626:SF52">
    <property type="entry name" value="SINGLE-STRANDED DNA-DEPENDENT ATPASE (EUROFUNG)"/>
    <property type="match status" value="1"/>
</dbReference>
<dbReference type="PANTHER" id="PTHR45626">
    <property type="entry name" value="TRANSCRIPTION TERMINATION FACTOR 2-RELATED"/>
    <property type="match status" value="1"/>
</dbReference>
<dbReference type="SMART" id="SM00490">
    <property type="entry name" value="HELICc"/>
    <property type="match status" value="1"/>
</dbReference>
<evidence type="ECO:0000256" key="7">
    <source>
        <dbReference type="ARBA" id="ARBA00022833"/>
    </source>
</evidence>
<evidence type="ECO:0000256" key="4">
    <source>
        <dbReference type="ARBA" id="ARBA00022771"/>
    </source>
</evidence>
<dbReference type="InterPro" id="IPR038718">
    <property type="entry name" value="SNF2-like_sf"/>
</dbReference>
<dbReference type="Gene3D" id="3.40.50.300">
    <property type="entry name" value="P-loop containing nucleotide triphosphate hydrolases"/>
    <property type="match status" value="1"/>
</dbReference>
<feature type="region of interest" description="Disordered" evidence="10">
    <location>
        <begin position="522"/>
        <end position="543"/>
    </location>
</feature>
<keyword evidence="7" id="KW-0862">Zinc</keyword>
<keyword evidence="5" id="KW-0378">Hydrolase</keyword>
<feature type="domain" description="RING-type" evidence="11">
    <location>
        <begin position="857"/>
        <end position="920"/>
    </location>
</feature>